<dbReference type="EMBL" id="JAUSUG010000009">
    <property type="protein sequence ID" value="MDQ0255107.1"/>
    <property type="molecule type" value="Genomic_DNA"/>
</dbReference>
<dbReference type="InterPro" id="IPR051335">
    <property type="entry name" value="Alanyl-tRNA_Editing_Enzymes"/>
</dbReference>
<proteinExistence type="predicted"/>
<evidence type="ECO:0000256" key="2">
    <source>
        <dbReference type="ARBA" id="ARBA00004496"/>
    </source>
</evidence>
<evidence type="ECO:0000256" key="5">
    <source>
        <dbReference type="SAM" id="Coils"/>
    </source>
</evidence>
<dbReference type="Gene3D" id="2.40.30.130">
    <property type="match status" value="1"/>
</dbReference>
<keyword evidence="4" id="KW-0862">Zinc</keyword>
<comment type="cofactor">
    <cofactor evidence="1">
        <name>Zn(2+)</name>
        <dbReference type="ChEBI" id="CHEBI:29105"/>
    </cofactor>
</comment>
<keyword evidence="3" id="KW-0479">Metal-binding</keyword>
<name>A0ABT9ZV36_9BACI</name>
<dbReference type="SUPFAM" id="SSF55186">
    <property type="entry name" value="ThrRS/AlaRS common domain"/>
    <property type="match status" value="1"/>
</dbReference>
<dbReference type="InterPro" id="IPR018164">
    <property type="entry name" value="Ala-tRNA-synth_IIc_N"/>
</dbReference>
<keyword evidence="5" id="KW-0175">Coiled coil</keyword>
<feature type="coiled-coil region" evidence="5">
    <location>
        <begin position="132"/>
        <end position="159"/>
    </location>
</feature>
<dbReference type="GO" id="GO:0004813">
    <property type="term" value="F:alanine-tRNA ligase activity"/>
    <property type="evidence" value="ECO:0007669"/>
    <property type="project" value="UniProtKB-EC"/>
</dbReference>
<dbReference type="InterPro" id="IPR009000">
    <property type="entry name" value="Transl_B-barrel_sf"/>
</dbReference>
<dbReference type="Pfam" id="PF07973">
    <property type="entry name" value="tRNA_SAD"/>
    <property type="match status" value="1"/>
</dbReference>
<evidence type="ECO:0000256" key="1">
    <source>
        <dbReference type="ARBA" id="ARBA00001947"/>
    </source>
</evidence>
<protein>
    <submittedName>
        <fullName evidence="7">Alanyl-tRNA synthetase</fullName>
        <ecNumber evidence="7">6.1.1.7</ecNumber>
    </submittedName>
</protein>
<evidence type="ECO:0000259" key="6">
    <source>
        <dbReference type="PROSITE" id="PS50860"/>
    </source>
</evidence>
<dbReference type="Pfam" id="PF02272">
    <property type="entry name" value="DHHA1"/>
    <property type="match status" value="1"/>
</dbReference>
<dbReference type="PROSITE" id="PS50860">
    <property type="entry name" value="AA_TRNA_LIGASE_II_ALA"/>
    <property type="match status" value="1"/>
</dbReference>
<evidence type="ECO:0000313" key="8">
    <source>
        <dbReference type="Proteomes" id="UP001230005"/>
    </source>
</evidence>
<dbReference type="InterPro" id="IPR003156">
    <property type="entry name" value="DHHA1_dom"/>
</dbReference>
<reference evidence="7 8" key="1">
    <citation type="submission" date="2023-07" db="EMBL/GenBank/DDBJ databases">
        <title>Genomic Encyclopedia of Type Strains, Phase IV (KMG-IV): sequencing the most valuable type-strain genomes for metagenomic binning, comparative biology and taxonomic classification.</title>
        <authorList>
            <person name="Goeker M."/>
        </authorList>
    </citation>
    <scope>NUCLEOTIDE SEQUENCE [LARGE SCALE GENOMIC DNA]</scope>
    <source>
        <strain evidence="7 8">DSM 9768</strain>
    </source>
</reference>
<dbReference type="Gene3D" id="3.30.980.10">
    <property type="entry name" value="Threonyl-trna Synthetase, Chain A, domain 2"/>
    <property type="match status" value="1"/>
</dbReference>
<dbReference type="SUPFAM" id="SSF50447">
    <property type="entry name" value="Translation proteins"/>
    <property type="match status" value="1"/>
</dbReference>
<comment type="caution">
    <text evidence="7">The sequence shown here is derived from an EMBL/GenBank/DDBJ whole genome shotgun (WGS) entry which is preliminary data.</text>
</comment>
<dbReference type="Proteomes" id="UP001230005">
    <property type="component" value="Unassembled WGS sequence"/>
</dbReference>
<gene>
    <name evidence="7" type="ORF">J2S74_002489</name>
</gene>
<dbReference type="SMART" id="SM00863">
    <property type="entry name" value="tRNA_SAD"/>
    <property type="match status" value="1"/>
</dbReference>
<sequence length="398" mass="45098">MENKLYYLDPYIKEFQTKVLRCEEDSNGTYVVLQETAFYPTGGGQPNDTGSLNGYVVTNVEDVDGEVRHYINETIVEGEDVTGKINWERRFDHMQQHTGQHILSAAFVELFQFQTLSFHLGTETSTIDIDTSEVTEDELRKAEERANEIILENRSIETKWIRESEVNEYPLRKAPTVRDNIRLVIIPDYDYNACGGTHPTSTGEVVALKIFQWERQNKKVRIHFVCGSRVLQHLHEKNKVLMEISQLLSTPPEKAGEAVHRLLATNKELEKELQNNQRILMDVEGDALLRKSIEWNGQKLVFEEFKDRSMKELQKFAKLVVEKDGQGVVVLVSENGEQLQLVCGRGNGADINMKELIGELLPLINGRGGGTPAFAQGGGEALISSKELVEHAKKFIVK</sequence>
<accession>A0ABT9ZV36</accession>
<keyword evidence="8" id="KW-1185">Reference proteome</keyword>
<dbReference type="EC" id="6.1.1.7" evidence="7"/>
<dbReference type="PANTHER" id="PTHR43462:SF1">
    <property type="entry name" value="ALANYL-TRNA EDITING PROTEIN AARSD1"/>
    <property type="match status" value="1"/>
</dbReference>
<keyword evidence="7" id="KW-0436">Ligase</keyword>
<evidence type="ECO:0000313" key="7">
    <source>
        <dbReference type="EMBL" id="MDQ0255107.1"/>
    </source>
</evidence>
<dbReference type="InterPro" id="IPR018165">
    <property type="entry name" value="Ala-tRNA-synth_IIc_core"/>
</dbReference>
<organism evidence="7 8">
    <name type="scientific">Evansella vedderi</name>
    <dbReference type="NCBI Taxonomy" id="38282"/>
    <lineage>
        <taxon>Bacteria</taxon>
        <taxon>Bacillati</taxon>
        <taxon>Bacillota</taxon>
        <taxon>Bacilli</taxon>
        <taxon>Bacillales</taxon>
        <taxon>Bacillaceae</taxon>
        <taxon>Evansella</taxon>
    </lineage>
</organism>
<evidence type="ECO:0000256" key="3">
    <source>
        <dbReference type="ARBA" id="ARBA00022723"/>
    </source>
</evidence>
<evidence type="ECO:0000256" key="4">
    <source>
        <dbReference type="ARBA" id="ARBA00022833"/>
    </source>
</evidence>
<dbReference type="RefSeq" id="WP_307325996.1">
    <property type="nucleotide sequence ID" value="NZ_JAUSUG010000009.1"/>
</dbReference>
<dbReference type="Gene3D" id="3.10.310.40">
    <property type="match status" value="1"/>
</dbReference>
<dbReference type="PANTHER" id="PTHR43462">
    <property type="entry name" value="ALANYL-TRNA EDITING PROTEIN"/>
    <property type="match status" value="1"/>
</dbReference>
<dbReference type="InterPro" id="IPR012947">
    <property type="entry name" value="tRNA_SAD"/>
</dbReference>
<feature type="domain" description="Alanyl-transfer RNA synthetases family profile" evidence="6">
    <location>
        <begin position="1"/>
        <end position="236"/>
    </location>
</feature>
<feature type="coiled-coil region" evidence="5">
    <location>
        <begin position="259"/>
        <end position="286"/>
    </location>
</feature>
<dbReference type="Pfam" id="PF01411">
    <property type="entry name" value="tRNA-synt_2c"/>
    <property type="match status" value="1"/>
</dbReference>
<comment type="subcellular location">
    <subcellularLocation>
        <location evidence="2">Cytoplasm</location>
    </subcellularLocation>
</comment>
<dbReference type="InterPro" id="IPR018163">
    <property type="entry name" value="Thr/Ala-tRNA-synth_IIc_edit"/>
</dbReference>